<evidence type="ECO:0000313" key="3">
    <source>
        <dbReference type="Proteomes" id="UP000294933"/>
    </source>
</evidence>
<accession>A0A4Y7QBM5</accession>
<reference evidence="2 3" key="1">
    <citation type="submission" date="2018-06" db="EMBL/GenBank/DDBJ databases">
        <title>A transcriptomic atlas of mushroom development highlights an independent origin of complex multicellularity.</title>
        <authorList>
            <consortium name="DOE Joint Genome Institute"/>
            <person name="Krizsan K."/>
            <person name="Almasi E."/>
            <person name="Merenyi Z."/>
            <person name="Sahu N."/>
            <person name="Viragh M."/>
            <person name="Koszo T."/>
            <person name="Mondo S."/>
            <person name="Kiss B."/>
            <person name="Balint B."/>
            <person name="Kues U."/>
            <person name="Barry K."/>
            <person name="Hegedus J.C."/>
            <person name="Henrissat B."/>
            <person name="Johnson J."/>
            <person name="Lipzen A."/>
            <person name="Ohm R."/>
            <person name="Nagy I."/>
            <person name="Pangilinan J."/>
            <person name="Yan J."/>
            <person name="Xiong Y."/>
            <person name="Grigoriev I.V."/>
            <person name="Hibbett D.S."/>
            <person name="Nagy L.G."/>
        </authorList>
    </citation>
    <scope>NUCLEOTIDE SEQUENCE [LARGE SCALE GENOMIC DNA]</scope>
    <source>
        <strain evidence="2 3">SZMC22713</strain>
    </source>
</reference>
<feature type="region of interest" description="Disordered" evidence="1">
    <location>
        <begin position="331"/>
        <end position="405"/>
    </location>
</feature>
<dbReference type="OrthoDB" id="3235609at2759"/>
<dbReference type="EMBL" id="ML170165">
    <property type="protein sequence ID" value="TDL24994.1"/>
    <property type="molecule type" value="Genomic_DNA"/>
</dbReference>
<evidence type="ECO:0000256" key="1">
    <source>
        <dbReference type="SAM" id="MobiDB-lite"/>
    </source>
</evidence>
<gene>
    <name evidence="2" type="ORF">BD410DRAFT_826908</name>
</gene>
<feature type="region of interest" description="Disordered" evidence="1">
    <location>
        <begin position="472"/>
        <end position="536"/>
    </location>
</feature>
<dbReference type="Proteomes" id="UP000294933">
    <property type="component" value="Unassembled WGS sequence"/>
</dbReference>
<protein>
    <submittedName>
        <fullName evidence="2">Uncharacterized protein</fullName>
    </submittedName>
</protein>
<name>A0A4Y7QBM5_9AGAM</name>
<feature type="compositionally biased region" description="Basic and acidic residues" evidence="1">
    <location>
        <begin position="356"/>
        <end position="393"/>
    </location>
</feature>
<evidence type="ECO:0000313" key="2">
    <source>
        <dbReference type="EMBL" id="TDL24994.1"/>
    </source>
</evidence>
<keyword evidence="3" id="KW-1185">Reference proteome</keyword>
<organism evidence="2 3">
    <name type="scientific">Rickenella mellea</name>
    <dbReference type="NCBI Taxonomy" id="50990"/>
    <lineage>
        <taxon>Eukaryota</taxon>
        <taxon>Fungi</taxon>
        <taxon>Dikarya</taxon>
        <taxon>Basidiomycota</taxon>
        <taxon>Agaricomycotina</taxon>
        <taxon>Agaricomycetes</taxon>
        <taxon>Hymenochaetales</taxon>
        <taxon>Rickenellaceae</taxon>
        <taxon>Rickenella</taxon>
    </lineage>
</organism>
<proteinExistence type="predicted"/>
<feature type="compositionally biased region" description="Basic and acidic residues" evidence="1">
    <location>
        <begin position="472"/>
        <end position="495"/>
    </location>
</feature>
<dbReference type="VEuPathDB" id="FungiDB:BD410DRAFT_826908"/>
<feature type="compositionally biased region" description="Acidic residues" evidence="1">
    <location>
        <begin position="526"/>
        <end position="536"/>
    </location>
</feature>
<sequence length="536" mass="60831">MSASSFEFYQINGFRGQTNSWFHYDEEKLCNTVFNTLADDEKPSKLELILGIIPNGASYLLMTSDQMSTLTRSHTHCRPNGRPSLATQFTSLSPIIFRSVEELLRKVKTYSTQARKKKSAQNNRDIDTSRANKAFFLTDSTDVFRANFEHQRIFLRIISRTLDPGIYCIPEVSWHDTSVVRALCINTWDSDNRPRSEQEKNPKLLNIAWADVTPANLLSGHLEGDFHSVDVILQENSLFNLRGRRRESCRYGQTNTLDKDALTAYLQDAFIKQRPGAPLILLVHDAKITLNALKVYGIDTAAWHSDFKALLGYDTLAERMAYSRNRLRQDYGRSNQYHASSSRRSRSPPSSKLGWTKREPSPGYRDSRERDWRSDNSRSYRPHQDHRSSRPSDTKPLFLQSKNSPPLVSRSAVRQVFLVDIETMYNTLFKGGQRSSLLSIAKSLGFSVDPKVCLLIQLWLAMASGGSVDEARTEAHSAKSEANSDSRLAEAGERDLSDDEQDPNDVPVSKGKVPQGNSATTYDYFSDSEDDEYDDY</sequence>
<dbReference type="AlphaFoldDB" id="A0A4Y7QBM5"/>